<dbReference type="GO" id="GO:0015074">
    <property type="term" value="P:DNA integration"/>
    <property type="evidence" value="ECO:0007669"/>
    <property type="project" value="InterPro"/>
</dbReference>
<dbReference type="EMBL" id="WHLY01000002">
    <property type="protein sequence ID" value="MPR32403.1"/>
    <property type="molecule type" value="Genomic_DNA"/>
</dbReference>
<dbReference type="CDD" id="cd01185">
    <property type="entry name" value="INTN1_C_like"/>
    <property type="match status" value="1"/>
</dbReference>
<dbReference type="InterPro" id="IPR002104">
    <property type="entry name" value="Integrase_catalytic"/>
</dbReference>
<dbReference type="InterPro" id="IPR010998">
    <property type="entry name" value="Integrase_recombinase_N"/>
</dbReference>
<proteinExistence type="inferred from homology"/>
<dbReference type="GO" id="GO:0003677">
    <property type="term" value="F:DNA binding"/>
    <property type="evidence" value="ECO:0007669"/>
    <property type="project" value="UniProtKB-KW"/>
</dbReference>
<dbReference type="Gene3D" id="1.10.443.10">
    <property type="entry name" value="Intergrase catalytic core"/>
    <property type="match status" value="1"/>
</dbReference>
<dbReference type="SUPFAM" id="SSF56349">
    <property type="entry name" value="DNA breaking-rejoining enzymes"/>
    <property type="match status" value="1"/>
</dbReference>
<dbReference type="Pfam" id="PF17293">
    <property type="entry name" value="Arm-DNA-bind_5"/>
    <property type="match status" value="1"/>
</dbReference>
<feature type="domain" description="Tyr recombinase" evidence="4">
    <location>
        <begin position="232"/>
        <end position="418"/>
    </location>
</feature>
<dbReference type="RefSeq" id="WP_152756827.1">
    <property type="nucleotide sequence ID" value="NZ_WHLY01000002.1"/>
</dbReference>
<gene>
    <name evidence="5" type="ORF">GBK04_03335</name>
</gene>
<comment type="similarity">
    <text evidence="1">Belongs to the 'phage' integrase family.</text>
</comment>
<evidence type="ECO:0000256" key="1">
    <source>
        <dbReference type="ARBA" id="ARBA00008857"/>
    </source>
</evidence>
<comment type="caution">
    <text evidence="5">The sequence shown here is derived from an EMBL/GenBank/DDBJ whole genome shotgun (WGS) entry which is preliminary data.</text>
</comment>
<dbReference type="InterPro" id="IPR035386">
    <property type="entry name" value="Arm-DNA-bind_5"/>
</dbReference>
<dbReference type="Pfam" id="PF13102">
    <property type="entry name" value="Phage_int_SAM_5"/>
    <property type="match status" value="1"/>
</dbReference>
<dbReference type="Gene3D" id="1.10.150.130">
    <property type="match status" value="1"/>
</dbReference>
<evidence type="ECO:0000259" key="4">
    <source>
        <dbReference type="PROSITE" id="PS51898"/>
    </source>
</evidence>
<dbReference type="AlphaFoldDB" id="A0A7C9BDW7"/>
<evidence type="ECO:0000313" key="6">
    <source>
        <dbReference type="Proteomes" id="UP000479293"/>
    </source>
</evidence>
<dbReference type="GO" id="GO:0006310">
    <property type="term" value="P:DNA recombination"/>
    <property type="evidence" value="ECO:0007669"/>
    <property type="project" value="UniProtKB-KW"/>
</dbReference>
<reference evidence="5 6" key="1">
    <citation type="submission" date="2019-10" db="EMBL/GenBank/DDBJ databases">
        <title>Draft Genome Sequence of Cytophagaceae sp. SJW1-29.</title>
        <authorList>
            <person name="Choi A."/>
        </authorList>
    </citation>
    <scope>NUCLEOTIDE SEQUENCE [LARGE SCALE GENOMIC DNA]</scope>
    <source>
        <strain evidence="5 6">SJW1-29</strain>
    </source>
</reference>
<sequence length="433" mass="49748">MSKETKNSVTFVLREPNSKTEQPISLIQRFNNDRIKISTGVKVLPAHWDIKKNRVRNVVAATGKDSINAFLSRIETEAKRLFIDLQTSQTLSKETLKAGLLEIVRPEPPKPAPTEPGLFTFIREFIRNAPERENPVTDQKISAETIQKYKTVFAVLQDFATIYRRPLDFDTIDLKFYNDFKGYLTNEKRFAHNTIGKYIRTLKTFLNDATAEGVNTKLDYKSLHFKTLKEESENIYLNAEELQSLADYDLSENTRLEKVRDLFLVGCWTGLRFSDLVTLRPSMIDAKGLIRMPMQKTKGKVVIPCHPTVKAIFERYDGELPRAISNQKMNNYIKEVCRLTGLNDSVSKSMTIAGQQITKTFEKWELVSTHTARRSFATNAYWMRIPTVTIMKLTGHKTESNFLKYIKLSGEEHAQIIADAWENQSRPFFAIAN</sequence>
<organism evidence="5 6">
    <name type="scientific">Salmonirosea aquatica</name>
    <dbReference type="NCBI Taxonomy" id="2654236"/>
    <lineage>
        <taxon>Bacteria</taxon>
        <taxon>Pseudomonadati</taxon>
        <taxon>Bacteroidota</taxon>
        <taxon>Cytophagia</taxon>
        <taxon>Cytophagales</taxon>
        <taxon>Spirosomataceae</taxon>
        <taxon>Salmonirosea</taxon>
    </lineage>
</organism>
<dbReference type="InterPro" id="IPR011010">
    <property type="entry name" value="DNA_brk_join_enz"/>
</dbReference>
<name>A0A7C9BDW7_9BACT</name>
<dbReference type="Pfam" id="PF00589">
    <property type="entry name" value="Phage_integrase"/>
    <property type="match status" value="1"/>
</dbReference>
<evidence type="ECO:0000313" key="5">
    <source>
        <dbReference type="EMBL" id="MPR32403.1"/>
    </source>
</evidence>
<keyword evidence="6" id="KW-1185">Reference proteome</keyword>
<dbReference type="InterPro" id="IPR025269">
    <property type="entry name" value="SAM-like_dom"/>
</dbReference>
<dbReference type="PROSITE" id="PS51898">
    <property type="entry name" value="TYR_RECOMBINASE"/>
    <property type="match status" value="1"/>
</dbReference>
<keyword evidence="2" id="KW-0238">DNA-binding</keyword>
<dbReference type="PANTHER" id="PTHR30349:SF64">
    <property type="entry name" value="PROPHAGE INTEGRASE INTD-RELATED"/>
    <property type="match status" value="1"/>
</dbReference>
<dbReference type="InterPro" id="IPR013762">
    <property type="entry name" value="Integrase-like_cat_sf"/>
</dbReference>
<keyword evidence="3" id="KW-0233">DNA recombination</keyword>
<evidence type="ECO:0000256" key="2">
    <source>
        <dbReference type="ARBA" id="ARBA00023125"/>
    </source>
</evidence>
<evidence type="ECO:0000256" key="3">
    <source>
        <dbReference type="ARBA" id="ARBA00023172"/>
    </source>
</evidence>
<dbReference type="InterPro" id="IPR050090">
    <property type="entry name" value="Tyrosine_recombinase_XerCD"/>
</dbReference>
<dbReference type="PANTHER" id="PTHR30349">
    <property type="entry name" value="PHAGE INTEGRASE-RELATED"/>
    <property type="match status" value="1"/>
</dbReference>
<accession>A0A7C9BDW7</accession>
<dbReference type="Proteomes" id="UP000479293">
    <property type="component" value="Unassembled WGS sequence"/>
</dbReference>
<protein>
    <submittedName>
        <fullName evidence="5">Tyrosine-type recombinase/integrase</fullName>
    </submittedName>
</protein>